<dbReference type="PANTHER" id="PTHR37306">
    <property type="entry name" value="COLICIN V PRODUCTION PROTEIN"/>
    <property type="match status" value="1"/>
</dbReference>
<feature type="transmembrane region" description="Helical" evidence="5">
    <location>
        <begin position="30"/>
        <end position="50"/>
    </location>
</feature>
<sequence>MTWTWLGLAVLAFLALACFAGYKRGFVKEVVSTFFVLLAIAAAWLINPYVNDFLRENTSVYETVQEGCQELVNTETGGAKNLGETEQESLIEGLTLPGFVKSSIEENNTSEVYQYLAVNTFTEYVSEYLAQSVVNGIAFVVSFLLATILIRVITYALDLISKLPLINGVNKIAGAVLGIVKAVLFVWIAFLILTILCNTEVGKAGLELIERDPLLSFLYDTDIFVRIFMSIF</sequence>
<proteinExistence type="predicted"/>
<dbReference type="PANTHER" id="PTHR37306:SF1">
    <property type="entry name" value="COLICIN V PRODUCTION PROTEIN"/>
    <property type="match status" value="1"/>
</dbReference>
<reference evidence="6" key="2">
    <citation type="submission" date="2021-04" db="EMBL/GenBank/DDBJ databases">
        <authorList>
            <person name="Gilroy R."/>
        </authorList>
    </citation>
    <scope>NUCLEOTIDE SEQUENCE</scope>
    <source>
        <strain evidence="6">ChiSjej1B19-5720</strain>
    </source>
</reference>
<evidence type="ECO:0000313" key="6">
    <source>
        <dbReference type="EMBL" id="HJB28233.1"/>
    </source>
</evidence>
<comment type="subcellular location">
    <subcellularLocation>
        <location evidence="1">Membrane</location>
        <topology evidence="1">Multi-pass membrane protein</topology>
    </subcellularLocation>
</comment>
<keyword evidence="4 5" id="KW-0472">Membrane</keyword>
<organism evidence="6 7">
    <name type="scientific">Candidatus Blautia faecavium</name>
    <dbReference type="NCBI Taxonomy" id="2838487"/>
    <lineage>
        <taxon>Bacteria</taxon>
        <taxon>Bacillati</taxon>
        <taxon>Bacillota</taxon>
        <taxon>Clostridia</taxon>
        <taxon>Lachnospirales</taxon>
        <taxon>Lachnospiraceae</taxon>
        <taxon>Blautia</taxon>
    </lineage>
</organism>
<feature type="transmembrane region" description="Helical" evidence="5">
    <location>
        <begin position="133"/>
        <end position="157"/>
    </location>
</feature>
<dbReference type="AlphaFoldDB" id="A0A9D2LT57"/>
<dbReference type="GO" id="GO:0009403">
    <property type="term" value="P:toxin biosynthetic process"/>
    <property type="evidence" value="ECO:0007669"/>
    <property type="project" value="InterPro"/>
</dbReference>
<dbReference type="Pfam" id="PF02674">
    <property type="entry name" value="Colicin_V"/>
    <property type="match status" value="2"/>
</dbReference>
<evidence type="ECO:0000256" key="3">
    <source>
        <dbReference type="ARBA" id="ARBA00022989"/>
    </source>
</evidence>
<reference evidence="6" key="1">
    <citation type="journal article" date="2021" name="PeerJ">
        <title>Extensive microbial diversity within the chicken gut microbiome revealed by metagenomics and culture.</title>
        <authorList>
            <person name="Gilroy R."/>
            <person name="Ravi A."/>
            <person name="Getino M."/>
            <person name="Pursley I."/>
            <person name="Horton D.L."/>
            <person name="Alikhan N.F."/>
            <person name="Baker D."/>
            <person name="Gharbi K."/>
            <person name="Hall N."/>
            <person name="Watson M."/>
            <person name="Adriaenssens E.M."/>
            <person name="Foster-Nyarko E."/>
            <person name="Jarju S."/>
            <person name="Secka A."/>
            <person name="Antonio M."/>
            <person name="Oren A."/>
            <person name="Chaudhuri R.R."/>
            <person name="La Ragione R."/>
            <person name="Hildebrand F."/>
            <person name="Pallen M.J."/>
        </authorList>
    </citation>
    <scope>NUCLEOTIDE SEQUENCE</scope>
    <source>
        <strain evidence="6">ChiSjej1B19-5720</strain>
    </source>
</reference>
<name>A0A9D2LT57_9FIRM</name>
<dbReference type="GO" id="GO:0016020">
    <property type="term" value="C:membrane"/>
    <property type="evidence" value="ECO:0007669"/>
    <property type="project" value="UniProtKB-SubCell"/>
</dbReference>
<evidence type="ECO:0000256" key="4">
    <source>
        <dbReference type="ARBA" id="ARBA00023136"/>
    </source>
</evidence>
<dbReference type="EMBL" id="DWYZ01000104">
    <property type="protein sequence ID" value="HJB28233.1"/>
    <property type="molecule type" value="Genomic_DNA"/>
</dbReference>
<comment type="caution">
    <text evidence="6">The sequence shown here is derived from an EMBL/GenBank/DDBJ whole genome shotgun (WGS) entry which is preliminary data.</text>
</comment>
<evidence type="ECO:0000256" key="2">
    <source>
        <dbReference type="ARBA" id="ARBA00022692"/>
    </source>
</evidence>
<keyword evidence="2 5" id="KW-0812">Transmembrane</keyword>
<dbReference type="Proteomes" id="UP000823842">
    <property type="component" value="Unassembled WGS sequence"/>
</dbReference>
<evidence type="ECO:0000313" key="7">
    <source>
        <dbReference type="Proteomes" id="UP000823842"/>
    </source>
</evidence>
<keyword evidence="3 5" id="KW-1133">Transmembrane helix</keyword>
<evidence type="ECO:0000256" key="5">
    <source>
        <dbReference type="SAM" id="Phobius"/>
    </source>
</evidence>
<gene>
    <name evidence="6" type="ORF">IAA06_05510</name>
</gene>
<accession>A0A9D2LT57</accession>
<evidence type="ECO:0000256" key="1">
    <source>
        <dbReference type="ARBA" id="ARBA00004141"/>
    </source>
</evidence>
<protein>
    <submittedName>
        <fullName evidence="6">CvpA family protein</fullName>
    </submittedName>
</protein>
<feature type="transmembrane region" description="Helical" evidence="5">
    <location>
        <begin position="172"/>
        <end position="196"/>
    </location>
</feature>
<dbReference type="InterPro" id="IPR003825">
    <property type="entry name" value="Colicin-V_CvpA"/>
</dbReference>